<dbReference type="PANTHER" id="PTHR38133">
    <property type="entry name" value="SLR1429 PROTEIN"/>
    <property type="match status" value="1"/>
</dbReference>
<dbReference type="EMBL" id="JBHSIT010000005">
    <property type="protein sequence ID" value="MFC4909722.1"/>
    <property type="molecule type" value="Genomic_DNA"/>
</dbReference>
<organism evidence="2 3">
    <name type="scientific">Actinomadura gamaensis</name>
    <dbReference type="NCBI Taxonomy" id="1763541"/>
    <lineage>
        <taxon>Bacteria</taxon>
        <taxon>Bacillati</taxon>
        <taxon>Actinomycetota</taxon>
        <taxon>Actinomycetes</taxon>
        <taxon>Streptosporangiales</taxon>
        <taxon>Thermomonosporaceae</taxon>
        <taxon>Actinomadura</taxon>
    </lineage>
</organism>
<sequence>MTPVPWSKRLLDRLDSFGMTVRASSAHAHSVSDLTVTPGSVNAQVRGSRRRPYDVWIDLPVFSGTEWTRVENALAAAPDLALQILGGELAFDIDALFASLGLSLLPSRAGDLTLDCPCPGRSRLCAHVTAVLHSLAHTVDDDPFVLLTWRGRTRTRLRERLRHLRIADSDPGATGQPRDDLPPESLPDSFWREAGTPRPSTPHTPPAVPALYRLDRPAISVHGRNLTNLLEPAYEAFYTW</sequence>
<keyword evidence="3" id="KW-1185">Reference proteome</keyword>
<protein>
    <recommendedName>
        <fullName evidence="4">SWIM-type domain-containing protein</fullName>
    </recommendedName>
</protein>
<evidence type="ECO:0008006" key="4">
    <source>
        <dbReference type="Google" id="ProtNLM"/>
    </source>
</evidence>
<reference evidence="3" key="1">
    <citation type="journal article" date="2019" name="Int. J. Syst. Evol. Microbiol.">
        <title>The Global Catalogue of Microorganisms (GCM) 10K type strain sequencing project: providing services to taxonomists for standard genome sequencing and annotation.</title>
        <authorList>
            <consortium name="The Broad Institute Genomics Platform"/>
            <consortium name="The Broad Institute Genome Sequencing Center for Infectious Disease"/>
            <person name="Wu L."/>
            <person name="Ma J."/>
        </authorList>
    </citation>
    <scope>NUCLEOTIDE SEQUENCE [LARGE SCALE GENOMIC DNA]</scope>
    <source>
        <strain evidence="3">KLKA75</strain>
    </source>
</reference>
<name>A0ABV9TZU6_9ACTN</name>
<dbReference type="RefSeq" id="WP_378257430.1">
    <property type="nucleotide sequence ID" value="NZ_JBHSIT010000005.1"/>
</dbReference>
<gene>
    <name evidence="2" type="ORF">ACFPCY_20535</name>
</gene>
<evidence type="ECO:0000256" key="1">
    <source>
        <dbReference type="SAM" id="MobiDB-lite"/>
    </source>
</evidence>
<evidence type="ECO:0000313" key="3">
    <source>
        <dbReference type="Proteomes" id="UP001595872"/>
    </source>
</evidence>
<feature type="compositionally biased region" description="Pro residues" evidence="1">
    <location>
        <begin position="199"/>
        <end position="208"/>
    </location>
</feature>
<dbReference type="Proteomes" id="UP001595872">
    <property type="component" value="Unassembled WGS sequence"/>
</dbReference>
<evidence type="ECO:0000313" key="2">
    <source>
        <dbReference type="EMBL" id="MFC4909722.1"/>
    </source>
</evidence>
<proteinExistence type="predicted"/>
<dbReference type="PANTHER" id="PTHR38133:SF1">
    <property type="entry name" value="SLR1429 PROTEIN"/>
    <property type="match status" value="1"/>
</dbReference>
<accession>A0ABV9TZU6</accession>
<comment type="caution">
    <text evidence="2">The sequence shown here is derived from an EMBL/GenBank/DDBJ whole genome shotgun (WGS) entry which is preliminary data.</text>
</comment>
<feature type="region of interest" description="Disordered" evidence="1">
    <location>
        <begin position="167"/>
        <end position="208"/>
    </location>
</feature>